<name>A0AC55D847_ECHTE</name>
<gene>
    <name evidence="2" type="primary">LOC123521881</name>
</gene>
<reference evidence="2" key="1">
    <citation type="submission" date="2025-08" db="UniProtKB">
        <authorList>
            <consortium name="RefSeq"/>
        </authorList>
    </citation>
    <scope>IDENTIFICATION</scope>
</reference>
<organism evidence="1 2">
    <name type="scientific">Echinops telfairi</name>
    <name type="common">Lesser hedgehog tenrec</name>
    <dbReference type="NCBI Taxonomy" id="9371"/>
    <lineage>
        <taxon>Eukaryota</taxon>
        <taxon>Metazoa</taxon>
        <taxon>Chordata</taxon>
        <taxon>Craniata</taxon>
        <taxon>Vertebrata</taxon>
        <taxon>Euteleostomi</taxon>
        <taxon>Mammalia</taxon>
        <taxon>Eutheria</taxon>
        <taxon>Afrotheria</taxon>
        <taxon>Tenrecidae</taxon>
        <taxon>Tenrecinae</taxon>
        <taxon>Echinops</taxon>
    </lineage>
</organism>
<dbReference type="RefSeq" id="XP_045147918.1">
    <property type="nucleotide sequence ID" value="XM_045291983.1"/>
</dbReference>
<keyword evidence="1" id="KW-1185">Reference proteome</keyword>
<sequence length="182" mass="19773">MATVMPEENRACNSRGRPGETGAPGAPGPRGLKGFTGIPGRPGPAGPPGDAEKCSVHPKPAFAVKLSDPLPEPLQPIVFKDIIHNHQNLFNITTGLFSCQNSGVYVFGFDIELFQHPVKLRLMKNNAQVLEKEAKAKNSFRHISETAILELTTGDRVWLESKLDTVEPGKGLIQSVFFGYLL</sequence>
<proteinExistence type="predicted"/>
<protein>
    <submittedName>
        <fullName evidence="2">Protein HP-25 homolog 2-like</fullName>
    </submittedName>
</protein>
<evidence type="ECO:0000313" key="2">
    <source>
        <dbReference type="RefSeq" id="XP_045147918.1"/>
    </source>
</evidence>
<accession>A0AC55D847</accession>
<evidence type="ECO:0000313" key="1">
    <source>
        <dbReference type="Proteomes" id="UP000694863"/>
    </source>
</evidence>
<dbReference type="Proteomes" id="UP000694863">
    <property type="component" value="Unplaced"/>
</dbReference>